<dbReference type="RefSeq" id="WP_145092137.1">
    <property type="nucleotide sequence ID" value="NZ_CP036274.1"/>
</dbReference>
<feature type="transmembrane region" description="Helical" evidence="1">
    <location>
        <begin position="20"/>
        <end position="37"/>
    </location>
</feature>
<protein>
    <submittedName>
        <fullName evidence="2">Uncharacterized protein</fullName>
    </submittedName>
</protein>
<keyword evidence="1" id="KW-0812">Transmembrane</keyword>
<keyword evidence="3" id="KW-1185">Reference proteome</keyword>
<organism evidence="2 3">
    <name type="scientific">Anatilimnocola aggregata</name>
    <dbReference type="NCBI Taxonomy" id="2528021"/>
    <lineage>
        <taxon>Bacteria</taxon>
        <taxon>Pseudomonadati</taxon>
        <taxon>Planctomycetota</taxon>
        <taxon>Planctomycetia</taxon>
        <taxon>Pirellulales</taxon>
        <taxon>Pirellulaceae</taxon>
        <taxon>Anatilimnocola</taxon>
    </lineage>
</organism>
<dbReference type="Proteomes" id="UP000315017">
    <property type="component" value="Chromosome"/>
</dbReference>
<keyword evidence="1" id="KW-0472">Membrane</keyword>
<gene>
    <name evidence="2" type="ORF">ETAA8_40850</name>
</gene>
<evidence type="ECO:0000256" key="1">
    <source>
        <dbReference type="SAM" id="Phobius"/>
    </source>
</evidence>
<feature type="transmembrane region" description="Helical" evidence="1">
    <location>
        <begin position="43"/>
        <end position="63"/>
    </location>
</feature>
<sequence length="109" mass="12243">MFKNLIHNFLLAWKYPRWRWALLMALASDVIGFWLTFYPPAVWVLDAVTAILLFSVLGFRWPLLPALAIEVVPGLQIFPAWTLVVAALASAEQALKGVQTTDHVKDALP</sequence>
<keyword evidence="1" id="KW-1133">Transmembrane helix</keyword>
<reference evidence="2 3" key="1">
    <citation type="submission" date="2019-02" db="EMBL/GenBank/DDBJ databases">
        <title>Deep-cultivation of Planctomycetes and their phenomic and genomic characterization uncovers novel biology.</title>
        <authorList>
            <person name="Wiegand S."/>
            <person name="Jogler M."/>
            <person name="Boedeker C."/>
            <person name="Pinto D."/>
            <person name="Vollmers J."/>
            <person name="Rivas-Marin E."/>
            <person name="Kohn T."/>
            <person name="Peeters S.H."/>
            <person name="Heuer A."/>
            <person name="Rast P."/>
            <person name="Oberbeckmann S."/>
            <person name="Bunk B."/>
            <person name="Jeske O."/>
            <person name="Meyerdierks A."/>
            <person name="Storesund J.E."/>
            <person name="Kallscheuer N."/>
            <person name="Luecker S."/>
            <person name="Lage O.M."/>
            <person name="Pohl T."/>
            <person name="Merkel B.J."/>
            <person name="Hornburger P."/>
            <person name="Mueller R.-W."/>
            <person name="Bruemmer F."/>
            <person name="Labrenz M."/>
            <person name="Spormann A.M."/>
            <person name="Op den Camp H."/>
            <person name="Overmann J."/>
            <person name="Amann R."/>
            <person name="Jetten M.S.M."/>
            <person name="Mascher T."/>
            <person name="Medema M.H."/>
            <person name="Devos D.P."/>
            <person name="Kaster A.-K."/>
            <person name="Ovreas L."/>
            <person name="Rohde M."/>
            <person name="Galperin M.Y."/>
            <person name="Jogler C."/>
        </authorList>
    </citation>
    <scope>NUCLEOTIDE SEQUENCE [LARGE SCALE GENOMIC DNA]</scope>
    <source>
        <strain evidence="2 3">ETA_A8</strain>
    </source>
</reference>
<evidence type="ECO:0000313" key="3">
    <source>
        <dbReference type="Proteomes" id="UP000315017"/>
    </source>
</evidence>
<proteinExistence type="predicted"/>
<accession>A0A517YFI2</accession>
<name>A0A517YFI2_9BACT</name>
<evidence type="ECO:0000313" key="2">
    <source>
        <dbReference type="EMBL" id="QDU28979.1"/>
    </source>
</evidence>
<dbReference type="EMBL" id="CP036274">
    <property type="protein sequence ID" value="QDU28979.1"/>
    <property type="molecule type" value="Genomic_DNA"/>
</dbReference>
<dbReference type="OrthoDB" id="122546at2"/>
<dbReference type="AlphaFoldDB" id="A0A517YFI2"/>
<dbReference type="KEGG" id="aagg:ETAA8_40850"/>